<proteinExistence type="predicted"/>
<evidence type="ECO:0000313" key="2">
    <source>
        <dbReference type="Proteomes" id="UP000507962"/>
    </source>
</evidence>
<dbReference type="InterPro" id="IPR005358">
    <property type="entry name" value="Puta_zinc/iron-chelating_dom"/>
</dbReference>
<organism evidence="1 2">
    <name type="scientific">Desulfoluna butyratoxydans</name>
    <dbReference type="NCBI Taxonomy" id="231438"/>
    <lineage>
        <taxon>Bacteria</taxon>
        <taxon>Pseudomonadati</taxon>
        <taxon>Thermodesulfobacteriota</taxon>
        <taxon>Desulfobacteria</taxon>
        <taxon>Desulfobacterales</taxon>
        <taxon>Desulfolunaceae</taxon>
        <taxon>Desulfoluna</taxon>
    </lineage>
</organism>
<dbReference type="Proteomes" id="UP000507962">
    <property type="component" value="Unassembled WGS sequence"/>
</dbReference>
<accession>A0A4U8YNS4</accession>
<reference evidence="1 2" key="1">
    <citation type="submission" date="2019-03" db="EMBL/GenBank/DDBJ databases">
        <authorList>
            <person name="Nijsse B."/>
        </authorList>
    </citation>
    <scope>NUCLEOTIDE SEQUENCE [LARGE SCALE GENOMIC DNA]</scope>
    <source>
        <strain evidence="1">Desulfoluna butyratoxydans MSL71</strain>
    </source>
</reference>
<evidence type="ECO:0000313" key="1">
    <source>
        <dbReference type="EMBL" id="VFQ45284.1"/>
    </source>
</evidence>
<sequence>MAEGAWDAAVREVLVRVAEECPQEEAGPRLAAVGCEMGEYMVAKVEADQGLEGVSDCRKGCGWCCHAQVPVSRPEAEWLRDWMDTHFQAAERDDTLKRIARNLDLTKGRSLDERVAVWHRTPCIFLHENVCRVYPVRPLVCRAWHAVDKEQCRRAFLAREANAEVDNTPFRNFILGVVRDELARLMSWPGNGVLPLPEAMAFLV</sequence>
<dbReference type="AlphaFoldDB" id="A0A4U8YNS4"/>
<keyword evidence="2" id="KW-1185">Reference proteome</keyword>
<dbReference type="Pfam" id="PF03692">
    <property type="entry name" value="CxxCxxCC"/>
    <property type="match status" value="1"/>
</dbReference>
<protein>
    <submittedName>
        <fullName evidence="1">Putative zinc- or iron-chelating domain containing protein</fullName>
    </submittedName>
</protein>
<dbReference type="RefSeq" id="WP_180141676.1">
    <property type="nucleotide sequence ID" value="NZ_CAADHO010000005.1"/>
</dbReference>
<name>A0A4U8YNS4_9BACT</name>
<dbReference type="EMBL" id="CAADHO010000005">
    <property type="protein sequence ID" value="VFQ45284.1"/>
    <property type="molecule type" value="Genomic_DNA"/>
</dbReference>
<gene>
    <name evidence="1" type="ORF">MSL71_29410</name>
</gene>